<evidence type="ECO:0000256" key="2">
    <source>
        <dbReference type="ARBA" id="ARBA00022741"/>
    </source>
</evidence>
<dbReference type="AlphaFoldDB" id="A0A1S2YL30"/>
<comment type="similarity">
    <text evidence="1">Belongs to the TRAFAC class TrmE-Era-EngA-EngB-Septin-like GTPase superfamily. AIG1/Toc34/Toc159-like paraseptin GTPase family. IAN subfamily.</text>
</comment>
<dbReference type="Pfam" id="PF04548">
    <property type="entry name" value="AIG1"/>
    <property type="match status" value="1"/>
</dbReference>
<organism evidence="5 6">
    <name type="scientific">Cicer arietinum</name>
    <name type="common">Chickpea</name>
    <name type="synonym">Garbanzo</name>
    <dbReference type="NCBI Taxonomy" id="3827"/>
    <lineage>
        <taxon>Eukaryota</taxon>
        <taxon>Viridiplantae</taxon>
        <taxon>Streptophyta</taxon>
        <taxon>Embryophyta</taxon>
        <taxon>Tracheophyta</taxon>
        <taxon>Spermatophyta</taxon>
        <taxon>Magnoliopsida</taxon>
        <taxon>eudicotyledons</taxon>
        <taxon>Gunneridae</taxon>
        <taxon>Pentapetalae</taxon>
        <taxon>rosids</taxon>
        <taxon>fabids</taxon>
        <taxon>Fabales</taxon>
        <taxon>Fabaceae</taxon>
        <taxon>Papilionoideae</taxon>
        <taxon>50 kb inversion clade</taxon>
        <taxon>NPAAA clade</taxon>
        <taxon>Hologalegina</taxon>
        <taxon>IRL clade</taxon>
        <taxon>Cicereae</taxon>
        <taxon>Cicer</taxon>
    </lineage>
</organism>
<dbReference type="GO" id="GO:0005525">
    <property type="term" value="F:GTP binding"/>
    <property type="evidence" value="ECO:0007669"/>
    <property type="project" value="UniProtKB-KW"/>
</dbReference>
<dbReference type="PANTHER" id="PTHR10903">
    <property type="entry name" value="GTPASE, IMAP FAMILY MEMBER-RELATED"/>
    <property type="match status" value="1"/>
</dbReference>
<evidence type="ECO:0000256" key="3">
    <source>
        <dbReference type="ARBA" id="ARBA00023134"/>
    </source>
</evidence>
<evidence type="ECO:0000313" key="7">
    <source>
        <dbReference type="RefSeq" id="XP_012572864.1"/>
    </source>
</evidence>
<keyword evidence="5" id="KW-1185">Reference proteome</keyword>
<dbReference type="eggNOG" id="ENOG502R7PE">
    <property type="taxonomic scope" value="Eukaryota"/>
</dbReference>
<dbReference type="STRING" id="3827.A0A1S2YL30"/>
<keyword evidence="3" id="KW-0342">GTP-binding</keyword>
<dbReference type="FunFam" id="3.40.50.300:FF:000840">
    <property type="entry name" value="Immune-associated nucleotide-binding protein 9"/>
    <property type="match status" value="1"/>
</dbReference>
<evidence type="ECO:0000313" key="6">
    <source>
        <dbReference type="RefSeq" id="XP_004506411.1"/>
    </source>
</evidence>
<dbReference type="Gene3D" id="3.40.50.300">
    <property type="entry name" value="P-loop containing nucleotide triphosphate hydrolases"/>
    <property type="match status" value="1"/>
</dbReference>
<dbReference type="OrthoDB" id="8954335at2759"/>
<protein>
    <submittedName>
        <fullName evidence="6 7">Immune-associated nucleotide-binding protein 9-like</fullName>
    </submittedName>
</protein>
<reference evidence="6 7" key="2">
    <citation type="submission" date="2025-04" db="UniProtKB">
        <authorList>
            <consortium name="RefSeq"/>
        </authorList>
    </citation>
    <scope>IDENTIFICATION</scope>
    <source>
        <tissue evidence="6 7">Etiolated seedlings</tissue>
    </source>
</reference>
<gene>
    <name evidence="6 7 8" type="primary">LOC101498097</name>
</gene>
<dbReference type="SUPFAM" id="SSF52540">
    <property type="entry name" value="P-loop containing nucleoside triphosphate hydrolases"/>
    <property type="match status" value="1"/>
</dbReference>
<evidence type="ECO:0000259" key="4">
    <source>
        <dbReference type="PROSITE" id="PS51720"/>
    </source>
</evidence>
<dbReference type="Proteomes" id="UP000087171">
    <property type="component" value="Chromosome Ca6"/>
</dbReference>
<keyword evidence="2" id="KW-0547">Nucleotide-binding</keyword>
<dbReference type="PaxDb" id="3827-XP_004506411.1"/>
<evidence type="ECO:0000256" key="1">
    <source>
        <dbReference type="ARBA" id="ARBA00008535"/>
    </source>
</evidence>
<dbReference type="KEGG" id="cam:101498097"/>
<dbReference type="InterPro" id="IPR045058">
    <property type="entry name" value="GIMA/IAN/Toc"/>
</dbReference>
<feature type="domain" description="AIG1-type G" evidence="4">
    <location>
        <begin position="19"/>
        <end position="227"/>
    </location>
</feature>
<accession>A0A1S2YL30</accession>
<evidence type="ECO:0000313" key="8">
    <source>
        <dbReference type="RefSeq" id="XP_027191457.1"/>
    </source>
</evidence>
<dbReference type="PROSITE" id="PS51720">
    <property type="entry name" value="G_AIG1"/>
    <property type="match status" value="1"/>
</dbReference>
<dbReference type="CDD" id="cd01852">
    <property type="entry name" value="AIG1"/>
    <property type="match status" value="1"/>
</dbReference>
<dbReference type="GeneID" id="101498097"/>
<dbReference type="RefSeq" id="XP_004506411.1">
    <property type="nucleotide sequence ID" value="XM_004506354.3"/>
</dbReference>
<dbReference type="PANTHER" id="PTHR10903:SF184">
    <property type="entry name" value="GTP-BINDING PROTEIN A"/>
    <property type="match status" value="1"/>
</dbReference>
<dbReference type="InterPro" id="IPR006703">
    <property type="entry name" value="G_AIG1"/>
</dbReference>
<dbReference type="RefSeq" id="XP_012572864.1">
    <property type="nucleotide sequence ID" value="XM_012717410.2"/>
</dbReference>
<dbReference type="RefSeq" id="XP_027191457.1">
    <property type="nucleotide sequence ID" value="XM_027335656.1"/>
</dbReference>
<dbReference type="InterPro" id="IPR027417">
    <property type="entry name" value="P-loop_NTPase"/>
</dbReference>
<sequence length="289" mass="32233">MGGSSVLAIDDWEFANLSNEVKTLVLFGRTGNGKSATGNSILGKKVFKSRASSSGITVSCEMQTTTMNDGQIVNVIDTPGLCDFSVGSELIGKEIFKFINLAKNGIDAIIVVFSVRTRFSEEENRALRRAFKFFGSKIVDYMIVVFTGGDELEENDQTLDDYLGSECPEPLKAILSLRGNRCVLFDNKTKDEKKQFEQVQRLLSLVDMVISQNDGKPYTETDESKLREATIRLEQQLAIEQTARLNAENNAYAAQMISNDKEQQLRKRLEMAHSELRMGGQDNDRCAIL</sequence>
<evidence type="ECO:0000313" key="5">
    <source>
        <dbReference type="Proteomes" id="UP000087171"/>
    </source>
</evidence>
<proteinExistence type="inferred from homology"/>
<name>A0A1S2YL30_CICAR</name>
<reference evidence="5" key="1">
    <citation type="journal article" date="2013" name="Nat. Biotechnol.">
        <title>Draft genome sequence of chickpea (Cicer arietinum) provides a resource for trait improvement.</title>
        <authorList>
            <person name="Varshney R.K."/>
            <person name="Song C."/>
            <person name="Saxena R.K."/>
            <person name="Azam S."/>
            <person name="Yu S."/>
            <person name="Sharpe A.G."/>
            <person name="Cannon S."/>
            <person name="Baek J."/>
            <person name="Rosen B.D."/>
            <person name="Tar'an B."/>
            <person name="Millan T."/>
            <person name="Zhang X."/>
            <person name="Ramsay L.D."/>
            <person name="Iwata A."/>
            <person name="Wang Y."/>
            <person name="Nelson W."/>
            <person name="Farmer A.D."/>
            <person name="Gaur P.M."/>
            <person name="Soderlund C."/>
            <person name="Penmetsa R.V."/>
            <person name="Xu C."/>
            <person name="Bharti A.K."/>
            <person name="He W."/>
            <person name="Winter P."/>
            <person name="Zhao S."/>
            <person name="Hane J.K."/>
            <person name="Carrasquilla-Garcia N."/>
            <person name="Condie J.A."/>
            <person name="Upadhyaya H.D."/>
            <person name="Luo M.C."/>
            <person name="Thudi M."/>
            <person name="Gowda C.L."/>
            <person name="Singh N.P."/>
            <person name="Lichtenzveig J."/>
            <person name="Gali K.K."/>
            <person name="Rubio J."/>
            <person name="Nadarajan N."/>
            <person name="Dolezel J."/>
            <person name="Bansal K.C."/>
            <person name="Xu X."/>
            <person name="Edwards D."/>
            <person name="Zhang G."/>
            <person name="Kahl G."/>
            <person name="Gil J."/>
            <person name="Singh K.B."/>
            <person name="Datta S.K."/>
            <person name="Jackson S.A."/>
            <person name="Wang J."/>
            <person name="Cook D.R."/>
        </authorList>
    </citation>
    <scope>NUCLEOTIDE SEQUENCE [LARGE SCALE GENOMIC DNA]</scope>
    <source>
        <strain evidence="5">cv. CDC Frontier</strain>
    </source>
</reference>